<name>A0AAN7V0C2_9PEZI</name>
<feature type="region of interest" description="Disordered" evidence="1">
    <location>
        <begin position="44"/>
        <end position="78"/>
    </location>
</feature>
<feature type="compositionally biased region" description="Basic residues" evidence="1">
    <location>
        <begin position="44"/>
        <end position="56"/>
    </location>
</feature>
<accession>A0AAN7V0C2</accession>
<sequence>MDSGRCRGKRSSRRKVGPAFEFIDFAGSLSTVEPRTKEARIIIRRQAARSGRRKHSRESASRSQEDCTSVTPKVKDSAREKFNVPPRAQYARPVMRLAINGYETMRAVYNFDITTLDSFVNVDLAINAFRSLQDQPTSPVALLQKSSSSFLAYLPSRYGFTPFLNDAMHCVAAKAAQMLGHSSTQTSPSELHFKAIRSLYSAKQNDAACSKADIYCATRLLVLYEVMLIRYFINSRVANNNTVV</sequence>
<gene>
    <name evidence="2" type="ORF">RRF57_010048</name>
</gene>
<dbReference type="AlphaFoldDB" id="A0AAN7V0C2"/>
<reference evidence="2 3" key="1">
    <citation type="submission" date="2023-10" db="EMBL/GenBank/DDBJ databases">
        <title>Draft genome sequence of Xylaria bambusicola isolate GMP-LS, the root and basal stem rot pathogen of sugarcane in Indonesia.</title>
        <authorList>
            <person name="Selvaraj P."/>
            <person name="Muralishankar V."/>
            <person name="Muruganantham S."/>
            <person name="Sp S."/>
            <person name="Haryani S."/>
            <person name="Lau K.J.X."/>
            <person name="Naqvi N.I."/>
        </authorList>
    </citation>
    <scope>NUCLEOTIDE SEQUENCE [LARGE SCALE GENOMIC DNA]</scope>
    <source>
        <strain evidence="2">GMP-LS</strain>
    </source>
</reference>
<evidence type="ECO:0000256" key="1">
    <source>
        <dbReference type="SAM" id="MobiDB-lite"/>
    </source>
</evidence>
<organism evidence="2 3">
    <name type="scientific">Xylaria bambusicola</name>
    <dbReference type="NCBI Taxonomy" id="326684"/>
    <lineage>
        <taxon>Eukaryota</taxon>
        <taxon>Fungi</taxon>
        <taxon>Dikarya</taxon>
        <taxon>Ascomycota</taxon>
        <taxon>Pezizomycotina</taxon>
        <taxon>Sordariomycetes</taxon>
        <taxon>Xylariomycetidae</taxon>
        <taxon>Xylariales</taxon>
        <taxon>Xylariaceae</taxon>
        <taxon>Xylaria</taxon>
    </lineage>
</organism>
<evidence type="ECO:0000313" key="3">
    <source>
        <dbReference type="Proteomes" id="UP001305414"/>
    </source>
</evidence>
<dbReference type="Proteomes" id="UP001305414">
    <property type="component" value="Unassembled WGS sequence"/>
</dbReference>
<keyword evidence="3" id="KW-1185">Reference proteome</keyword>
<dbReference type="EMBL" id="JAWHQM010000040">
    <property type="protein sequence ID" value="KAK5634334.1"/>
    <property type="molecule type" value="Genomic_DNA"/>
</dbReference>
<protein>
    <submittedName>
        <fullName evidence="2">Uncharacterized protein</fullName>
    </submittedName>
</protein>
<proteinExistence type="predicted"/>
<comment type="caution">
    <text evidence="2">The sequence shown here is derived from an EMBL/GenBank/DDBJ whole genome shotgun (WGS) entry which is preliminary data.</text>
</comment>
<evidence type="ECO:0000313" key="2">
    <source>
        <dbReference type="EMBL" id="KAK5634334.1"/>
    </source>
</evidence>